<comment type="similarity">
    <text evidence="1">Belongs to the RdRP family.</text>
</comment>
<keyword evidence="1" id="KW-0694">RNA-binding</keyword>
<feature type="compositionally biased region" description="Basic and acidic residues" evidence="2">
    <location>
        <begin position="909"/>
        <end position="920"/>
    </location>
</feature>
<keyword evidence="1" id="KW-0808">Transferase</keyword>
<evidence type="ECO:0000313" key="5">
    <source>
        <dbReference type="Proteomes" id="UP001222325"/>
    </source>
</evidence>
<dbReference type="EC" id="2.7.7.48" evidence="1"/>
<proteinExistence type="inferred from homology"/>
<gene>
    <name evidence="4" type="ORF">B0H15DRAFT_501514</name>
</gene>
<feature type="compositionally biased region" description="Low complexity" evidence="2">
    <location>
        <begin position="852"/>
        <end position="865"/>
    </location>
</feature>
<dbReference type="GO" id="GO:0030422">
    <property type="term" value="P:siRNA processing"/>
    <property type="evidence" value="ECO:0007669"/>
    <property type="project" value="TreeGrafter"/>
</dbReference>
<dbReference type="GO" id="GO:0003723">
    <property type="term" value="F:RNA binding"/>
    <property type="evidence" value="ECO:0007669"/>
    <property type="project" value="UniProtKB-KW"/>
</dbReference>
<evidence type="ECO:0000256" key="1">
    <source>
        <dbReference type="RuleBase" id="RU363098"/>
    </source>
</evidence>
<dbReference type="Proteomes" id="UP001222325">
    <property type="component" value="Unassembled WGS sequence"/>
</dbReference>
<dbReference type="AlphaFoldDB" id="A0AAD6UEN8"/>
<comment type="caution">
    <text evidence="4">The sequence shown here is derived from an EMBL/GenBank/DDBJ whole genome shotgun (WGS) entry which is preliminary data.</text>
</comment>
<dbReference type="EMBL" id="JARJCN010000006">
    <property type="protein sequence ID" value="KAJ7099900.1"/>
    <property type="molecule type" value="Genomic_DNA"/>
</dbReference>
<feature type="region of interest" description="Disordered" evidence="2">
    <location>
        <begin position="884"/>
        <end position="940"/>
    </location>
</feature>
<dbReference type="Pfam" id="PF05183">
    <property type="entry name" value="RdRP"/>
    <property type="match status" value="1"/>
</dbReference>
<feature type="region of interest" description="Disordered" evidence="2">
    <location>
        <begin position="850"/>
        <end position="869"/>
    </location>
</feature>
<dbReference type="GO" id="GO:0031380">
    <property type="term" value="C:nuclear RNA-directed RNA polymerase complex"/>
    <property type="evidence" value="ECO:0007669"/>
    <property type="project" value="TreeGrafter"/>
</dbReference>
<feature type="region of interest" description="Disordered" evidence="2">
    <location>
        <begin position="736"/>
        <end position="762"/>
    </location>
</feature>
<dbReference type="InterPro" id="IPR007855">
    <property type="entry name" value="RDRP"/>
</dbReference>
<organism evidence="4 5">
    <name type="scientific">Mycena belliarum</name>
    <dbReference type="NCBI Taxonomy" id="1033014"/>
    <lineage>
        <taxon>Eukaryota</taxon>
        <taxon>Fungi</taxon>
        <taxon>Dikarya</taxon>
        <taxon>Basidiomycota</taxon>
        <taxon>Agaricomycotina</taxon>
        <taxon>Agaricomycetes</taxon>
        <taxon>Agaricomycetidae</taxon>
        <taxon>Agaricales</taxon>
        <taxon>Marasmiineae</taxon>
        <taxon>Mycenaceae</taxon>
        <taxon>Mycena</taxon>
    </lineage>
</organism>
<reference evidence="4" key="1">
    <citation type="submission" date="2023-03" db="EMBL/GenBank/DDBJ databases">
        <title>Massive genome expansion in bonnet fungi (Mycena s.s.) driven by repeated elements and novel gene families across ecological guilds.</title>
        <authorList>
            <consortium name="Lawrence Berkeley National Laboratory"/>
            <person name="Harder C.B."/>
            <person name="Miyauchi S."/>
            <person name="Viragh M."/>
            <person name="Kuo A."/>
            <person name="Thoen E."/>
            <person name="Andreopoulos B."/>
            <person name="Lu D."/>
            <person name="Skrede I."/>
            <person name="Drula E."/>
            <person name="Henrissat B."/>
            <person name="Morin E."/>
            <person name="Kohler A."/>
            <person name="Barry K."/>
            <person name="LaButti K."/>
            <person name="Morin E."/>
            <person name="Salamov A."/>
            <person name="Lipzen A."/>
            <person name="Mereny Z."/>
            <person name="Hegedus B."/>
            <person name="Baldrian P."/>
            <person name="Stursova M."/>
            <person name="Weitz H."/>
            <person name="Taylor A."/>
            <person name="Grigoriev I.V."/>
            <person name="Nagy L.G."/>
            <person name="Martin F."/>
            <person name="Kauserud H."/>
        </authorList>
    </citation>
    <scope>NUCLEOTIDE SEQUENCE</scope>
    <source>
        <strain evidence="4">CBHHK173m</strain>
    </source>
</reference>
<dbReference type="GO" id="GO:0003968">
    <property type="term" value="F:RNA-directed RNA polymerase activity"/>
    <property type="evidence" value="ECO:0007669"/>
    <property type="project" value="UniProtKB-KW"/>
</dbReference>
<evidence type="ECO:0000313" key="4">
    <source>
        <dbReference type="EMBL" id="KAJ7099900.1"/>
    </source>
</evidence>
<comment type="catalytic activity">
    <reaction evidence="1">
        <text>RNA(n) + a ribonucleoside 5'-triphosphate = RNA(n+1) + diphosphate</text>
        <dbReference type="Rhea" id="RHEA:21248"/>
        <dbReference type="Rhea" id="RHEA-COMP:14527"/>
        <dbReference type="Rhea" id="RHEA-COMP:17342"/>
        <dbReference type="ChEBI" id="CHEBI:33019"/>
        <dbReference type="ChEBI" id="CHEBI:61557"/>
        <dbReference type="ChEBI" id="CHEBI:140395"/>
        <dbReference type="EC" id="2.7.7.48"/>
    </reaction>
</comment>
<keyword evidence="1" id="KW-0548">Nucleotidyltransferase</keyword>
<dbReference type="PANTHER" id="PTHR23079:SF55">
    <property type="entry name" value="RNA-DIRECTED RNA POLYMERASE"/>
    <property type="match status" value="1"/>
</dbReference>
<protein>
    <recommendedName>
        <fullName evidence="1">RNA-dependent RNA polymerase</fullName>
        <ecNumber evidence="1">2.7.7.48</ecNumber>
    </recommendedName>
</protein>
<sequence>MYNKSTIAKRRVPFVRVLVDLSTSTGRVVSFSDYSVCESRATRLVGDSRRFMTVAFTKSSRDQHLKTWLENLTGPGQVIELGEARYTFLGFTEGNLKAGHVLFFREGDDFTVQKLKERFGDLKPVYDASGYGKYAARLGLSFSSTVTTKEILLEDRILLEDLKAADGVLTSDGCGLIRASYAAGIAPMLGVPSDTAVFQIRLGGIKGTLTLCPDEVFDALCGCTGKKIAYRRSMLKYNDGPRILEVQNVSKPPKTARLNKQFILLLLTRGIPISVFEELLEAQLSEIEKITTHREKALECIDGELDAEGDAFHQELYEMLLAGHDMNEPYLATLLLRFQNASREGLRNKLNISVKGSGYLFGVVDHCGVLKEGEVYINLPNKGGPQVGPLVAMRNPAHDPDSVRVLEAVNRPELKHLTNCIVFAATGSYSEPDKMGGGDLDGDMYFVVFNPALIPKKRRTRRAAAATAPATLTKIAIGGRTQTISRSGVQTNTDMRKDAIKTFVSPMRCNFLLGSLSNEWMKHVGATPALADSALCKALVPMIEAALDVVKSGGNMAILRNDYDRLKNSSGSAQQCPPGWENPLEVLAGLVPPSVSTEAAELVCDPELVLRSDTSVDEWDPHVHEAEKLMRTYNMSLRLAIEADEQAKERGLMEEEKRADIMKAEFMAKHFPPVENMLVDVPKYLLKASAWYFTGYKHKKQSFAWLGARWLNYIKASRTGYVPIAVGAQSRPLVGAAMPRSPSTPSRVRVATQEPTPVSLSRPRRRIPALHTVLPPIVPPAGFDSEKEEEADSDIETEFEVIERESAYDTAMEDLVPAAARLRINTTPVPRPIQREDSDDTLVDAVPAPRMSIPRAPSSPVSPSPDVTPRLRTCAQARARIAAALPAPNRSDANVTVPRPRTRGQVRAEAARTRSPEPPRTRTRTRAVSPPTPRSGHTHTFLIQGPRAKRVCKCGMYWSGA</sequence>
<evidence type="ECO:0000256" key="2">
    <source>
        <dbReference type="SAM" id="MobiDB-lite"/>
    </source>
</evidence>
<dbReference type="InterPro" id="IPR057596">
    <property type="entry name" value="RDRP_core"/>
</dbReference>
<feature type="domain" description="RDRP core" evidence="3">
    <location>
        <begin position="43"/>
        <end position="561"/>
    </location>
</feature>
<keyword evidence="5" id="KW-1185">Reference proteome</keyword>
<name>A0AAD6UEN8_9AGAR</name>
<dbReference type="PANTHER" id="PTHR23079">
    <property type="entry name" value="RNA-DEPENDENT RNA POLYMERASE"/>
    <property type="match status" value="1"/>
</dbReference>
<accession>A0AAD6UEN8</accession>
<keyword evidence="1" id="KW-0696">RNA-directed RNA polymerase</keyword>
<evidence type="ECO:0000259" key="3">
    <source>
        <dbReference type="Pfam" id="PF05183"/>
    </source>
</evidence>